<dbReference type="InterPro" id="IPR018085">
    <property type="entry name" value="Ura-DNA_Glyclase_AS"/>
</dbReference>
<comment type="subcellular location">
    <subcellularLocation>
        <location evidence="9">Cytoplasm</location>
    </subcellularLocation>
</comment>
<dbReference type="OrthoDB" id="9804372at2"/>
<evidence type="ECO:0000256" key="10">
    <source>
        <dbReference type="PROSITE-ProRule" id="PRU10072"/>
    </source>
</evidence>
<dbReference type="GO" id="GO:0005737">
    <property type="term" value="C:cytoplasm"/>
    <property type="evidence" value="ECO:0007669"/>
    <property type="project" value="UniProtKB-SubCell"/>
</dbReference>
<dbReference type="EMBL" id="PVNK01000211">
    <property type="protein sequence ID" value="PRP92401.1"/>
    <property type="molecule type" value="Genomic_DNA"/>
</dbReference>
<evidence type="ECO:0000313" key="13">
    <source>
        <dbReference type="EMBL" id="PRP92401.1"/>
    </source>
</evidence>
<evidence type="ECO:0000256" key="7">
    <source>
        <dbReference type="ARBA" id="ARBA00022801"/>
    </source>
</evidence>
<comment type="similarity">
    <text evidence="3 9 11">Belongs to the uracil-DNA glycosylase (UDG) superfamily. UNG family.</text>
</comment>
<evidence type="ECO:0000256" key="6">
    <source>
        <dbReference type="ARBA" id="ARBA00022763"/>
    </source>
</evidence>
<evidence type="ECO:0000256" key="1">
    <source>
        <dbReference type="ARBA" id="ARBA00001400"/>
    </source>
</evidence>
<evidence type="ECO:0000256" key="2">
    <source>
        <dbReference type="ARBA" id="ARBA00002631"/>
    </source>
</evidence>
<keyword evidence="8 9" id="KW-0234">DNA repair</keyword>
<dbReference type="GO" id="GO:0004844">
    <property type="term" value="F:uracil DNA N-glycosylase activity"/>
    <property type="evidence" value="ECO:0007669"/>
    <property type="project" value="UniProtKB-UniRule"/>
</dbReference>
<evidence type="ECO:0000256" key="3">
    <source>
        <dbReference type="ARBA" id="ARBA00008184"/>
    </source>
</evidence>
<dbReference type="NCBIfam" id="NF003588">
    <property type="entry name" value="PRK05254.1-1"/>
    <property type="match status" value="1"/>
</dbReference>
<dbReference type="CDD" id="cd10027">
    <property type="entry name" value="UDG-F1-like"/>
    <property type="match status" value="1"/>
</dbReference>
<keyword evidence="14" id="KW-1185">Reference proteome</keyword>
<comment type="function">
    <text evidence="2 9 11">Excises uracil residues from the DNA which can arise as a result of misincorporation of dUMP residues by DNA polymerase or due to deamination of cytosine.</text>
</comment>
<dbReference type="FunFam" id="3.40.470.10:FF:000001">
    <property type="entry name" value="Uracil-DNA glycosylase"/>
    <property type="match status" value="1"/>
</dbReference>
<dbReference type="Gene3D" id="3.40.470.10">
    <property type="entry name" value="Uracil-DNA glycosylase-like domain"/>
    <property type="match status" value="1"/>
</dbReference>
<protein>
    <recommendedName>
        <fullName evidence="5 9">Uracil-DNA glycosylase</fullName>
        <shortName evidence="9">UDG</shortName>
        <ecNumber evidence="4 9">3.2.2.27</ecNumber>
    </recommendedName>
</protein>
<keyword evidence="9" id="KW-0963">Cytoplasm</keyword>
<dbReference type="NCBIfam" id="NF003589">
    <property type="entry name" value="PRK05254.1-2"/>
    <property type="match status" value="1"/>
</dbReference>
<dbReference type="PANTHER" id="PTHR11264:SF0">
    <property type="entry name" value="URACIL-DNA GLYCOSYLASE"/>
    <property type="match status" value="1"/>
</dbReference>
<reference evidence="13 14" key="1">
    <citation type="submission" date="2018-03" db="EMBL/GenBank/DDBJ databases">
        <title>Draft Genome Sequences of the Obligatory Marine Myxobacteria Enhygromyxa salina SWB005.</title>
        <authorList>
            <person name="Poehlein A."/>
            <person name="Moghaddam J.A."/>
            <person name="Harms H."/>
            <person name="Alanjari M."/>
            <person name="Koenig G.M."/>
            <person name="Daniel R."/>
            <person name="Schaeberle T.F."/>
        </authorList>
    </citation>
    <scope>NUCLEOTIDE SEQUENCE [LARGE SCALE GENOMIC DNA]</scope>
    <source>
        <strain evidence="13 14">SWB005</strain>
    </source>
</reference>
<dbReference type="NCBIfam" id="NF003591">
    <property type="entry name" value="PRK05254.1-4"/>
    <property type="match status" value="1"/>
</dbReference>
<dbReference type="RefSeq" id="WP_106394163.1">
    <property type="nucleotide sequence ID" value="NZ_PVNK01000211.1"/>
</dbReference>
<dbReference type="HAMAP" id="MF_00148">
    <property type="entry name" value="UDG"/>
    <property type="match status" value="1"/>
</dbReference>
<dbReference type="Pfam" id="PF03167">
    <property type="entry name" value="UDG"/>
    <property type="match status" value="1"/>
</dbReference>
<dbReference type="InterPro" id="IPR002043">
    <property type="entry name" value="UDG_fam1"/>
</dbReference>
<accession>A0A2S9XI95</accession>
<evidence type="ECO:0000259" key="12">
    <source>
        <dbReference type="SMART" id="SM00986"/>
    </source>
</evidence>
<evidence type="ECO:0000256" key="4">
    <source>
        <dbReference type="ARBA" id="ARBA00012030"/>
    </source>
</evidence>
<dbReference type="PROSITE" id="PS00130">
    <property type="entry name" value="U_DNA_GLYCOSYLASE"/>
    <property type="match status" value="1"/>
</dbReference>
<organism evidence="13 14">
    <name type="scientific">Enhygromyxa salina</name>
    <dbReference type="NCBI Taxonomy" id="215803"/>
    <lineage>
        <taxon>Bacteria</taxon>
        <taxon>Pseudomonadati</taxon>
        <taxon>Myxococcota</taxon>
        <taxon>Polyangia</taxon>
        <taxon>Nannocystales</taxon>
        <taxon>Nannocystaceae</taxon>
        <taxon>Enhygromyxa</taxon>
    </lineage>
</organism>
<comment type="caution">
    <text evidence="13">The sequence shown here is derived from an EMBL/GenBank/DDBJ whole genome shotgun (WGS) entry which is preliminary data.</text>
</comment>
<evidence type="ECO:0000256" key="11">
    <source>
        <dbReference type="RuleBase" id="RU003780"/>
    </source>
</evidence>
<gene>
    <name evidence="9 13" type="primary">ung</name>
    <name evidence="13" type="ORF">ENSA5_49090</name>
</gene>
<keyword evidence="6 9" id="KW-0227">DNA damage</keyword>
<proteinExistence type="inferred from homology"/>
<dbReference type="InterPro" id="IPR005122">
    <property type="entry name" value="Uracil-DNA_glycosylase-like"/>
</dbReference>
<comment type="catalytic activity">
    <reaction evidence="1 9 11">
        <text>Hydrolyzes single-stranded DNA or mismatched double-stranded DNA and polynucleotides, releasing free uracil.</text>
        <dbReference type="EC" id="3.2.2.27"/>
    </reaction>
</comment>
<evidence type="ECO:0000256" key="8">
    <source>
        <dbReference type="ARBA" id="ARBA00023204"/>
    </source>
</evidence>
<keyword evidence="7 9" id="KW-0378">Hydrolase</keyword>
<feature type="domain" description="Uracil-DNA glycosylase-like" evidence="12">
    <location>
        <begin position="53"/>
        <end position="215"/>
    </location>
</feature>
<feature type="active site" description="Proton acceptor" evidence="9 10">
    <location>
        <position position="68"/>
    </location>
</feature>
<dbReference type="AlphaFoldDB" id="A0A2S9XI95"/>
<dbReference type="InterPro" id="IPR036895">
    <property type="entry name" value="Uracil-DNA_glycosylase-like_sf"/>
</dbReference>
<dbReference type="Proteomes" id="UP000237968">
    <property type="component" value="Unassembled WGS sequence"/>
</dbReference>
<dbReference type="NCBIfam" id="NF003592">
    <property type="entry name" value="PRK05254.1-5"/>
    <property type="match status" value="1"/>
</dbReference>
<evidence type="ECO:0000256" key="5">
    <source>
        <dbReference type="ARBA" id="ARBA00018429"/>
    </source>
</evidence>
<dbReference type="PANTHER" id="PTHR11264">
    <property type="entry name" value="URACIL-DNA GLYCOSYLASE"/>
    <property type="match status" value="1"/>
</dbReference>
<keyword evidence="13" id="KW-0326">Glycosidase</keyword>
<dbReference type="EC" id="3.2.2.27" evidence="4 9"/>
<name>A0A2S9XI95_9BACT</name>
<evidence type="ECO:0000313" key="14">
    <source>
        <dbReference type="Proteomes" id="UP000237968"/>
    </source>
</evidence>
<dbReference type="NCBIfam" id="TIGR00628">
    <property type="entry name" value="ung"/>
    <property type="match status" value="1"/>
</dbReference>
<evidence type="ECO:0000256" key="9">
    <source>
        <dbReference type="HAMAP-Rule" id="MF_00148"/>
    </source>
</evidence>
<sequence length="228" mass="25319">MSDAFGELPPSWESVLGDELGAPYFRKLEDFVAKDRAAAEVFPPPQEVFAAFEHTPFDEVRVLILGQDPYHDNDQAHGLCFSVRRGVKVPPSLRNIYKELESDVGVTGPEHGFLEAWAGRGVLLLNTVLTVRAHKANSHRKKGWETFTDRVIEALAAREDPLVFVLWGKPAQKKIPLIEKHGDHHEILAAAHPSPLSARNGFFGSKPFSGVNAALERWGKPAIDWSLD</sequence>
<dbReference type="SMART" id="SM00986">
    <property type="entry name" value="UDG"/>
    <property type="match status" value="1"/>
</dbReference>
<dbReference type="GO" id="GO:0097510">
    <property type="term" value="P:base-excision repair, AP site formation via deaminated base removal"/>
    <property type="evidence" value="ECO:0007669"/>
    <property type="project" value="TreeGrafter"/>
</dbReference>
<dbReference type="SUPFAM" id="SSF52141">
    <property type="entry name" value="Uracil-DNA glycosylase-like"/>
    <property type="match status" value="1"/>
</dbReference>
<dbReference type="SMART" id="SM00987">
    <property type="entry name" value="UreE_C"/>
    <property type="match status" value="1"/>
</dbReference>